<evidence type="ECO:0000313" key="10">
    <source>
        <dbReference type="EMBL" id="MBC2846074.1"/>
    </source>
</evidence>
<keyword evidence="4 10" id="KW-0808">Transferase</keyword>
<evidence type="ECO:0000313" key="11">
    <source>
        <dbReference type="Proteomes" id="UP000533900"/>
    </source>
</evidence>
<dbReference type="GO" id="GO:0010041">
    <property type="term" value="P:response to iron(III) ion"/>
    <property type="evidence" value="ECO:0007669"/>
    <property type="project" value="TreeGrafter"/>
</dbReference>
<protein>
    <submittedName>
        <fullName evidence="10">Glycosyltransferase</fullName>
    </submittedName>
</protein>
<feature type="transmembrane region" description="Helical" evidence="8">
    <location>
        <begin position="411"/>
        <end position="430"/>
    </location>
</feature>
<proteinExistence type="predicted"/>
<sequence length="540" mass="62446">MIKRIEKYPILSLLLFVIVMLGFTIDAIPVTIMEARNFISAREMLTDDNWILTTMNGEARYQKPPLPTWITAFFGMLFGMKSVLALRWPALLFMASIGISTYLLSKKLKLDKSHSLINGFIVLSSFYVIGIIIEAPWDIYTHGFMLMALYQLFLMFQKQKTPIRHSLLFVLFMACSILSKGPVSLYVLFLSFVIAYSVAYKPKGGTLHFLKLFSLLVFGIVLGGWWYFHVRVADPETFAAITERETSNWSSYNVRPFYYYWSFFVQSGLWTIPAFLSLLYPYMKSRVSNLKAYRFSFFWTIIAVILLSVIPEKKSRYLMPVLIPLALNIGFYIEYLVREFKNISSKKETFPVYFSFGLIGCIACLFWMIWFFSNIALTGTLLIRFIISALILLVIGFYIFKFLKRKRMKNVFYLIIGFMLIIGLIALPIAKSHIQDDYKPVSELINAGVPLYSLNKVSPEAIYNYGDKIAKIKTKDGILIPEEKEFNLLTNKEDPNNIKALSKLYHIIFLATYDLNTSPKNTRAHKSRLVNQLYRLSLKK</sequence>
<reference evidence="10" key="1">
    <citation type="submission" date="2020-08" db="EMBL/GenBank/DDBJ databases">
        <title>Winogradskyella ouciana sp. nov., isolated from the hadal seawater of the Mariana Trench.</title>
        <authorList>
            <person name="He X."/>
        </authorList>
    </citation>
    <scope>NUCLEOTIDE SEQUENCE [LARGE SCALE GENOMIC DNA]</scope>
    <source>
        <strain evidence="10">KCTC 52348</strain>
    </source>
</reference>
<dbReference type="AlphaFoldDB" id="A0A842IVU7"/>
<feature type="transmembrane region" description="Helical" evidence="8">
    <location>
        <begin position="185"/>
        <end position="202"/>
    </location>
</feature>
<dbReference type="InterPro" id="IPR038731">
    <property type="entry name" value="RgtA/B/C-like"/>
</dbReference>
<dbReference type="InterPro" id="IPR050297">
    <property type="entry name" value="LipidA_mod_glycosyltrf_83"/>
</dbReference>
<keyword evidence="2" id="KW-1003">Cell membrane</keyword>
<dbReference type="PANTHER" id="PTHR33908:SF3">
    <property type="entry name" value="UNDECAPRENYL PHOSPHATE-ALPHA-4-AMINO-4-DEOXY-L-ARABINOSE ARABINOSYL TRANSFERASE"/>
    <property type="match status" value="1"/>
</dbReference>
<keyword evidence="3" id="KW-0328">Glycosyltransferase</keyword>
<keyword evidence="11" id="KW-1185">Reference proteome</keyword>
<name>A0A842IVU7_9FLAO</name>
<dbReference type="Pfam" id="PF13231">
    <property type="entry name" value="PMT_2"/>
    <property type="match status" value="1"/>
</dbReference>
<dbReference type="Proteomes" id="UP000533900">
    <property type="component" value="Unassembled WGS sequence"/>
</dbReference>
<keyword evidence="7 8" id="KW-0472">Membrane</keyword>
<feature type="transmembrane region" description="Helical" evidence="8">
    <location>
        <begin position="209"/>
        <end position="228"/>
    </location>
</feature>
<feature type="transmembrane region" description="Helical" evidence="8">
    <location>
        <begin position="375"/>
        <end position="399"/>
    </location>
</feature>
<evidence type="ECO:0000256" key="6">
    <source>
        <dbReference type="ARBA" id="ARBA00022989"/>
    </source>
</evidence>
<dbReference type="PANTHER" id="PTHR33908">
    <property type="entry name" value="MANNOSYLTRANSFERASE YKCB-RELATED"/>
    <property type="match status" value="1"/>
</dbReference>
<evidence type="ECO:0000256" key="4">
    <source>
        <dbReference type="ARBA" id="ARBA00022679"/>
    </source>
</evidence>
<keyword evidence="5 8" id="KW-0812">Transmembrane</keyword>
<dbReference type="GO" id="GO:0016763">
    <property type="term" value="F:pentosyltransferase activity"/>
    <property type="evidence" value="ECO:0007669"/>
    <property type="project" value="TreeGrafter"/>
</dbReference>
<comment type="subcellular location">
    <subcellularLocation>
        <location evidence="1">Cell membrane</location>
        <topology evidence="1">Multi-pass membrane protein</topology>
    </subcellularLocation>
</comment>
<gene>
    <name evidence="10" type="ORF">H7F21_13285</name>
</gene>
<evidence type="ECO:0000256" key="3">
    <source>
        <dbReference type="ARBA" id="ARBA00022676"/>
    </source>
</evidence>
<feature type="domain" description="Glycosyltransferase RgtA/B/C/D-like" evidence="9">
    <location>
        <begin position="63"/>
        <end position="202"/>
    </location>
</feature>
<dbReference type="RefSeq" id="WP_185789789.1">
    <property type="nucleotide sequence ID" value="NZ_JACLCP010000004.1"/>
</dbReference>
<accession>A0A842IVU7</accession>
<evidence type="ECO:0000256" key="2">
    <source>
        <dbReference type="ARBA" id="ARBA00022475"/>
    </source>
</evidence>
<feature type="transmembrane region" description="Helical" evidence="8">
    <location>
        <begin position="349"/>
        <end position="369"/>
    </location>
</feature>
<dbReference type="GO" id="GO:0005886">
    <property type="term" value="C:plasma membrane"/>
    <property type="evidence" value="ECO:0007669"/>
    <property type="project" value="UniProtKB-SubCell"/>
</dbReference>
<keyword evidence="6 8" id="KW-1133">Transmembrane helix</keyword>
<evidence type="ECO:0000256" key="5">
    <source>
        <dbReference type="ARBA" id="ARBA00022692"/>
    </source>
</evidence>
<feature type="transmembrane region" description="Helical" evidence="8">
    <location>
        <begin position="12"/>
        <end position="32"/>
    </location>
</feature>
<evidence type="ECO:0000256" key="7">
    <source>
        <dbReference type="ARBA" id="ARBA00023136"/>
    </source>
</evidence>
<dbReference type="GO" id="GO:0009103">
    <property type="term" value="P:lipopolysaccharide biosynthetic process"/>
    <property type="evidence" value="ECO:0007669"/>
    <property type="project" value="UniProtKB-ARBA"/>
</dbReference>
<feature type="transmembrane region" description="Helical" evidence="8">
    <location>
        <begin position="258"/>
        <end position="280"/>
    </location>
</feature>
<feature type="transmembrane region" description="Helical" evidence="8">
    <location>
        <begin position="116"/>
        <end position="133"/>
    </location>
</feature>
<dbReference type="EMBL" id="JACLCP010000004">
    <property type="protein sequence ID" value="MBC2846074.1"/>
    <property type="molecule type" value="Genomic_DNA"/>
</dbReference>
<feature type="transmembrane region" description="Helical" evidence="8">
    <location>
        <begin position="292"/>
        <end position="311"/>
    </location>
</feature>
<comment type="caution">
    <text evidence="10">The sequence shown here is derived from an EMBL/GenBank/DDBJ whole genome shotgun (WGS) entry which is preliminary data.</text>
</comment>
<feature type="transmembrane region" description="Helical" evidence="8">
    <location>
        <begin position="86"/>
        <end position="104"/>
    </location>
</feature>
<organism evidence="10 11">
    <name type="scientific">Winogradskyella flava</name>
    <dbReference type="NCBI Taxonomy" id="1884876"/>
    <lineage>
        <taxon>Bacteria</taxon>
        <taxon>Pseudomonadati</taxon>
        <taxon>Bacteroidota</taxon>
        <taxon>Flavobacteriia</taxon>
        <taxon>Flavobacteriales</taxon>
        <taxon>Flavobacteriaceae</taxon>
        <taxon>Winogradskyella</taxon>
    </lineage>
</organism>
<feature type="transmembrane region" description="Helical" evidence="8">
    <location>
        <begin position="317"/>
        <end position="337"/>
    </location>
</feature>
<evidence type="ECO:0000256" key="1">
    <source>
        <dbReference type="ARBA" id="ARBA00004651"/>
    </source>
</evidence>
<evidence type="ECO:0000256" key="8">
    <source>
        <dbReference type="SAM" id="Phobius"/>
    </source>
</evidence>
<evidence type="ECO:0000259" key="9">
    <source>
        <dbReference type="Pfam" id="PF13231"/>
    </source>
</evidence>